<sequence>MNFCENISNILVPSHQKKSLIKCNAINIYCHGFSERLQYVELSEDINFEACIVKIMNILLI</sequence>
<keyword evidence="2" id="KW-1185">Reference proteome</keyword>
<organism evidence="1 2">
    <name type="scientific">Rhizophagus irregularis</name>
    <dbReference type="NCBI Taxonomy" id="588596"/>
    <lineage>
        <taxon>Eukaryota</taxon>
        <taxon>Fungi</taxon>
        <taxon>Fungi incertae sedis</taxon>
        <taxon>Mucoromycota</taxon>
        <taxon>Glomeromycotina</taxon>
        <taxon>Glomeromycetes</taxon>
        <taxon>Glomerales</taxon>
        <taxon>Glomeraceae</taxon>
        <taxon>Rhizophagus</taxon>
    </lineage>
</organism>
<gene>
    <name evidence="1" type="ORF">RhiirA4_492033</name>
</gene>
<name>A0A2I1HWW3_9GLOM</name>
<comment type="caution">
    <text evidence="1">The sequence shown here is derived from an EMBL/GenBank/DDBJ whole genome shotgun (WGS) entry which is preliminary data.</text>
</comment>
<proteinExistence type="predicted"/>
<protein>
    <submittedName>
        <fullName evidence="1">Uncharacterized protein</fullName>
    </submittedName>
</protein>
<evidence type="ECO:0000313" key="2">
    <source>
        <dbReference type="Proteomes" id="UP000234323"/>
    </source>
</evidence>
<accession>A0A2I1HWW3</accession>
<dbReference type="AlphaFoldDB" id="A0A2I1HWW3"/>
<dbReference type="EMBL" id="LLXI01009984">
    <property type="protein sequence ID" value="PKY63368.1"/>
    <property type="molecule type" value="Genomic_DNA"/>
</dbReference>
<evidence type="ECO:0000313" key="1">
    <source>
        <dbReference type="EMBL" id="PKY63368.1"/>
    </source>
</evidence>
<reference evidence="1 2" key="1">
    <citation type="submission" date="2015-10" db="EMBL/GenBank/DDBJ databases">
        <title>Genome analyses suggest a sexual origin of heterokaryosis in a supposedly ancient asexual fungus.</title>
        <authorList>
            <person name="Ropars J."/>
            <person name="Sedzielewska K."/>
            <person name="Noel J."/>
            <person name="Charron P."/>
            <person name="Farinelli L."/>
            <person name="Marton T."/>
            <person name="Kruger M."/>
            <person name="Pelin A."/>
            <person name="Brachmann A."/>
            <person name="Corradi N."/>
        </authorList>
    </citation>
    <scope>NUCLEOTIDE SEQUENCE [LARGE SCALE GENOMIC DNA]</scope>
    <source>
        <strain evidence="1 2">A4</strain>
    </source>
</reference>
<dbReference type="Proteomes" id="UP000234323">
    <property type="component" value="Unassembled WGS sequence"/>
</dbReference>